<dbReference type="Gene3D" id="3.40.50.1820">
    <property type="entry name" value="alpha/beta hydrolase"/>
    <property type="match status" value="1"/>
</dbReference>
<accession>A0A1R1MN53</accession>
<feature type="signal peptide" evidence="1">
    <location>
        <begin position="1"/>
        <end position="22"/>
    </location>
</feature>
<gene>
    <name evidence="2" type="ORF">BLW93_00845</name>
</gene>
<evidence type="ECO:0008006" key="4">
    <source>
        <dbReference type="Google" id="ProtNLM"/>
    </source>
</evidence>
<dbReference type="PROSITE" id="PS51257">
    <property type="entry name" value="PROKAR_LIPOPROTEIN"/>
    <property type="match status" value="1"/>
</dbReference>
<comment type="caution">
    <text evidence="2">The sequence shown here is derived from an EMBL/GenBank/DDBJ whole genome shotgun (WGS) entry which is preliminary data.</text>
</comment>
<sequence length="624" mass="67977">MRKWIALLTIMVAVSSCGTKLAETENAPSVPGTEMAVDKNGLVFDPSAQEIPFPNDIIWAQYGGNVTLPVDKASDNATKLLYRAINALHIKGFSPNMFIAVPLINDKTLTDVAEHYKLIDLTDFYTCAVSNGTSSACLDVDETSKLTFRQDGNFLKFYPVKHLDAGHQYIFALENGIKDGSGDILEPAIYKELESNNTLVDPQLEALREKYKPIYDSVLPNFGLTRDNVLEMFTFTAANKTLSVNDFEVIKRALTNSTIADNLESFITGLNYASVPLEYRGIEASVMSSAAASYIGFVNGTNSTIMTFNIGEQSLEAVPYSIYNGANYAVYNDTVYIFLHGLGGNRTVAQLLTADVPYAVVAIDLPDHGDRVEATDNPYTSCFENVSGSCFLTENPGSDRLNFYQSIFDTRVLLRSLADGNFDIDGDGVNDVPKNIDFVGMSLGSIVGSSLLGIDSVTNNTISRAVLNVGAANLVSILDTATNEMIAGMVKTLGVERNSMDYFITMAVFQTLLDPSDPAYLASSSSVSKTIIQSAYGDSILPYVSNLSLARVSGFNNYTTIDFSNVTAASGWYMFGNASAYVNHGFLLTTNISYYPEVSDYLADQTVLQDAQKAAREQIKDFFQ</sequence>
<evidence type="ECO:0000256" key="1">
    <source>
        <dbReference type="SAM" id="SignalP"/>
    </source>
</evidence>
<dbReference type="OrthoDB" id="9768at2"/>
<dbReference type="STRING" id="1914305.BLW93_00845"/>
<proteinExistence type="predicted"/>
<protein>
    <recommendedName>
        <fullName evidence="4">Bacterial virulence factor lipase N-terminal domain-containing protein</fullName>
    </recommendedName>
</protein>
<dbReference type="RefSeq" id="WP_076712220.1">
    <property type="nucleotide sequence ID" value="NZ_MOEN01000002.1"/>
</dbReference>
<name>A0A1R1MN53_9BACT</name>
<dbReference type="AlphaFoldDB" id="A0A1R1MN53"/>
<dbReference type="Proteomes" id="UP000187408">
    <property type="component" value="Unassembled WGS sequence"/>
</dbReference>
<reference evidence="2 3" key="1">
    <citation type="submission" date="2016-10" db="EMBL/GenBank/DDBJ databases">
        <title>Genome sequence of a sulfur-reducing bacterium Desulfurobacterium indicum K6013.</title>
        <authorList>
            <person name="Cao J."/>
            <person name="Shao Z."/>
            <person name="Alain K."/>
            <person name="Jebbar M."/>
        </authorList>
    </citation>
    <scope>NUCLEOTIDE SEQUENCE [LARGE SCALE GENOMIC DNA]</scope>
    <source>
        <strain evidence="2 3">K6013</strain>
    </source>
</reference>
<keyword evidence="1" id="KW-0732">Signal</keyword>
<dbReference type="SUPFAM" id="SSF53474">
    <property type="entry name" value="alpha/beta-Hydrolases"/>
    <property type="match status" value="1"/>
</dbReference>
<evidence type="ECO:0000313" key="2">
    <source>
        <dbReference type="EMBL" id="OMH41248.1"/>
    </source>
</evidence>
<feature type="chain" id="PRO_5012593608" description="Bacterial virulence factor lipase N-terminal domain-containing protein" evidence="1">
    <location>
        <begin position="23"/>
        <end position="624"/>
    </location>
</feature>
<dbReference type="EMBL" id="MOEN01000002">
    <property type="protein sequence ID" value="OMH41248.1"/>
    <property type="molecule type" value="Genomic_DNA"/>
</dbReference>
<evidence type="ECO:0000313" key="3">
    <source>
        <dbReference type="Proteomes" id="UP000187408"/>
    </source>
</evidence>
<dbReference type="InterPro" id="IPR029058">
    <property type="entry name" value="AB_hydrolase_fold"/>
</dbReference>
<organism evidence="2 3">
    <name type="scientific">Desulfurobacterium indicum</name>
    <dbReference type="NCBI Taxonomy" id="1914305"/>
    <lineage>
        <taxon>Bacteria</taxon>
        <taxon>Pseudomonadati</taxon>
        <taxon>Aquificota</taxon>
        <taxon>Aquificia</taxon>
        <taxon>Desulfurobacteriales</taxon>
        <taxon>Desulfurobacteriaceae</taxon>
        <taxon>Desulfurobacterium</taxon>
    </lineage>
</organism>
<keyword evidence="3" id="KW-1185">Reference proteome</keyword>